<dbReference type="AlphaFoldDB" id="A0A9N8V2E4"/>
<comment type="caution">
    <text evidence="14">The sequence shown here is derived from an EMBL/GenBank/DDBJ whole genome shotgun (WGS) entry which is preliminary data.</text>
</comment>
<dbReference type="GO" id="GO:0042276">
    <property type="term" value="P:error-prone translesion synthesis"/>
    <property type="evidence" value="ECO:0007669"/>
    <property type="project" value="TreeGrafter"/>
</dbReference>
<dbReference type="Gene3D" id="3.30.70.270">
    <property type="match status" value="1"/>
</dbReference>
<keyword evidence="6" id="KW-0479">Metal-binding</keyword>
<dbReference type="OrthoDB" id="1747274at2759"/>
<evidence type="ECO:0000256" key="3">
    <source>
        <dbReference type="ARBA" id="ARBA00022679"/>
    </source>
</evidence>
<sequence length="881" mass="100326">MDKEESDENFGFDLGEEDDAFDFFLDNDNDDNMETYTVDSNSAYDASQETIKPCPEENRNELITHKAGFDGVDQVKVNKILKKLEESSRFGQLKAKKDAELQEKIEEQRRIFERLQAQDLTFVKSRVEQCINKVEEDRDLSKYIVCVDMDAYYASVEERDDPTLVDKPMGVGDSAMLCTANYTARKFGVRSGMPGYFARALCPHIKIVKPNFEKYTAVSQQIRTIFARYDPNFSAMSLDEAFLDVTNYAQSHNQSPDDVVQQIRDEIRGETKLTASAGIAANKLLAKVCAEVNKPNGQFRLDNNKDKILDFLRDLPVRKICGVGKVSAKILNGVLDIHTCGDLLDKLVYVNMMFSEISFNFYMRISLGIGSSAINTNYTRKSMSTSRTFTPTNKVSSFYKTLRYIAEELARRLDQENMEGKTLSVVFKKQSFVQFTRQKVLTRYISSWHDLYSYSRAILDKEIPISLRLLGIRIANIRDKDTSNVFGVRKYFAVEEVDNRKDVSFVNQIIDEPSISNHTGMPLSSITSPAQDSSESKNEGESSHNEQSLQQENIYPVSGSRETSPPRCNISRASELLHNISQLGEFPQHMHQRKIDIVVCQDNSSRKPKGQSTSESQHCHVIQNYIYPACVSQHINLQDINVSPKTQNTNLSSDNLTAEIQTQSPSILDDIDPDFATITELLGKTSIPNDSENVFIKPDENFIESKVKPNSRKRVLSNSDEDKTSLSTIYEPLTPNNKNNVHEQEQTQPRTEKEASSSKGNDENENESNVRTNPRKRKLWNSEEDDKSSELLTPNKNCDCCDQESNQSQTQVNDNQIRVENTSTAHNNAEFHSFDLTTLDNDNFERRMRQSWDCPICGRYFNNPTRMRINKTGLRMSAIED</sequence>
<dbReference type="Gene3D" id="1.10.150.20">
    <property type="entry name" value="5' to 3' exonuclease, C-terminal subdomain"/>
    <property type="match status" value="1"/>
</dbReference>
<protein>
    <recommendedName>
        <fullName evidence="2">DNA polymerase kappa</fullName>
        <ecNumber evidence="1">2.7.7.7</ecNumber>
    </recommendedName>
</protein>
<dbReference type="NCBIfam" id="NF002677">
    <property type="entry name" value="PRK02406.1"/>
    <property type="match status" value="1"/>
</dbReference>
<proteinExistence type="predicted"/>
<evidence type="ECO:0000259" key="13">
    <source>
        <dbReference type="PROSITE" id="PS50173"/>
    </source>
</evidence>
<dbReference type="InterPro" id="IPR043128">
    <property type="entry name" value="Rev_trsase/Diguanyl_cyclase"/>
</dbReference>
<evidence type="ECO:0000256" key="11">
    <source>
        <dbReference type="ARBA" id="ARBA00049244"/>
    </source>
</evidence>
<dbReference type="InterPro" id="IPR017961">
    <property type="entry name" value="DNA_pol_Y-fam_little_finger"/>
</dbReference>
<dbReference type="Gene3D" id="3.40.1170.60">
    <property type="match status" value="1"/>
</dbReference>
<dbReference type="PROSITE" id="PS50173">
    <property type="entry name" value="UMUC"/>
    <property type="match status" value="1"/>
</dbReference>
<feature type="compositionally biased region" description="Basic and acidic residues" evidence="12">
    <location>
        <begin position="740"/>
        <end position="762"/>
    </location>
</feature>
<dbReference type="GO" id="GO:0006281">
    <property type="term" value="P:DNA repair"/>
    <property type="evidence" value="ECO:0007669"/>
    <property type="project" value="UniProtKB-KW"/>
</dbReference>
<keyword evidence="4" id="KW-0548">Nucleotidyltransferase</keyword>
<feature type="compositionally biased region" description="Polar residues" evidence="12">
    <location>
        <begin position="516"/>
        <end position="533"/>
    </location>
</feature>
<dbReference type="PANTHER" id="PTHR11076:SF33">
    <property type="entry name" value="DNA POLYMERASE KAPPA"/>
    <property type="match status" value="1"/>
</dbReference>
<keyword evidence="3" id="KW-0808">Transferase</keyword>
<organism evidence="14 15">
    <name type="scientific">Funneliformis caledonium</name>
    <dbReference type="NCBI Taxonomy" id="1117310"/>
    <lineage>
        <taxon>Eukaryota</taxon>
        <taxon>Fungi</taxon>
        <taxon>Fungi incertae sedis</taxon>
        <taxon>Mucoromycota</taxon>
        <taxon>Glomeromycotina</taxon>
        <taxon>Glomeromycetes</taxon>
        <taxon>Glomerales</taxon>
        <taxon>Glomeraceae</taxon>
        <taxon>Funneliformis</taxon>
    </lineage>
</organism>
<dbReference type="GO" id="GO:0006260">
    <property type="term" value="P:DNA replication"/>
    <property type="evidence" value="ECO:0007669"/>
    <property type="project" value="UniProtKB-KW"/>
</dbReference>
<keyword evidence="5" id="KW-0235">DNA replication</keyword>
<keyword evidence="7" id="KW-0227">DNA damage</keyword>
<dbReference type="GO" id="GO:0070987">
    <property type="term" value="P:error-free translesion synthesis"/>
    <property type="evidence" value="ECO:0007669"/>
    <property type="project" value="UniProtKB-ARBA"/>
</dbReference>
<accession>A0A9N8V2E4</accession>
<dbReference type="InterPro" id="IPR022880">
    <property type="entry name" value="DNApol_IV"/>
</dbReference>
<dbReference type="InterPro" id="IPR001126">
    <property type="entry name" value="UmuC"/>
</dbReference>
<evidence type="ECO:0000256" key="1">
    <source>
        <dbReference type="ARBA" id="ARBA00012417"/>
    </source>
</evidence>
<feature type="region of interest" description="Disordered" evidence="12">
    <location>
        <begin position="516"/>
        <end position="568"/>
    </location>
</feature>
<evidence type="ECO:0000256" key="2">
    <source>
        <dbReference type="ARBA" id="ARBA00016178"/>
    </source>
</evidence>
<dbReference type="FunFam" id="1.10.150.810:FF:000001">
    <property type="entry name" value="DNA polymerase kappa"/>
    <property type="match status" value="1"/>
</dbReference>
<feature type="region of interest" description="Disordered" evidence="12">
    <location>
        <begin position="710"/>
        <end position="792"/>
    </location>
</feature>
<dbReference type="GO" id="GO:0046872">
    <property type="term" value="F:metal ion binding"/>
    <property type="evidence" value="ECO:0007669"/>
    <property type="project" value="UniProtKB-KW"/>
</dbReference>
<evidence type="ECO:0000256" key="7">
    <source>
        <dbReference type="ARBA" id="ARBA00022763"/>
    </source>
</evidence>
<evidence type="ECO:0000256" key="10">
    <source>
        <dbReference type="ARBA" id="ARBA00023204"/>
    </source>
</evidence>
<dbReference type="Proteomes" id="UP000789570">
    <property type="component" value="Unassembled WGS sequence"/>
</dbReference>
<dbReference type="Gene3D" id="1.10.150.810">
    <property type="match status" value="1"/>
</dbReference>
<dbReference type="SUPFAM" id="SSF56672">
    <property type="entry name" value="DNA/RNA polymerases"/>
    <property type="match status" value="1"/>
</dbReference>
<comment type="catalytic activity">
    <reaction evidence="11">
        <text>DNA(n) + a 2'-deoxyribonucleoside 5'-triphosphate = DNA(n+1) + diphosphate</text>
        <dbReference type="Rhea" id="RHEA:22508"/>
        <dbReference type="Rhea" id="RHEA-COMP:17339"/>
        <dbReference type="Rhea" id="RHEA-COMP:17340"/>
        <dbReference type="ChEBI" id="CHEBI:33019"/>
        <dbReference type="ChEBI" id="CHEBI:61560"/>
        <dbReference type="ChEBI" id="CHEBI:173112"/>
        <dbReference type="EC" id="2.7.7.7"/>
    </reaction>
</comment>
<dbReference type="InterPro" id="IPR050116">
    <property type="entry name" value="DNA_polymerase-Y"/>
</dbReference>
<keyword evidence="15" id="KW-1185">Reference proteome</keyword>
<name>A0A9N8V2E4_9GLOM</name>
<evidence type="ECO:0000256" key="4">
    <source>
        <dbReference type="ARBA" id="ARBA00022695"/>
    </source>
</evidence>
<feature type="domain" description="UmuC" evidence="13">
    <location>
        <begin position="144"/>
        <end position="324"/>
    </location>
</feature>
<keyword evidence="8" id="KW-0460">Magnesium</keyword>
<evidence type="ECO:0000256" key="6">
    <source>
        <dbReference type="ARBA" id="ARBA00022723"/>
    </source>
</evidence>
<evidence type="ECO:0000313" key="14">
    <source>
        <dbReference type="EMBL" id="CAG8437217.1"/>
    </source>
</evidence>
<dbReference type="GO" id="GO:0003887">
    <property type="term" value="F:DNA-directed DNA polymerase activity"/>
    <property type="evidence" value="ECO:0007669"/>
    <property type="project" value="UniProtKB-KW"/>
</dbReference>
<dbReference type="FunFam" id="3.30.1490.100:FF:000004">
    <property type="entry name" value="DNA polymerase IV"/>
    <property type="match status" value="1"/>
</dbReference>
<dbReference type="GO" id="GO:0003684">
    <property type="term" value="F:damaged DNA binding"/>
    <property type="evidence" value="ECO:0007669"/>
    <property type="project" value="InterPro"/>
</dbReference>
<feature type="compositionally biased region" description="Basic and acidic residues" evidence="12">
    <location>
        <begin position="534"/>
        <end position="544"/>
    </location>
</feature>
<dbReference type="InterPro" id="IPR043502">
    <property type="entry name" value="DNA/RNA_pol_sf"/>
</dbReference>
<dbReference type="Pfam" id="PF11799">
    <property type="entry name" value="IMS_C"/>
    <property type="match status" value="1"/>
</dbReference>
<dbReference type="FunFam" id="3.30.70.270:FF:000014">
    <property type="entry name" value="DNA polymerase kappa subunit"/>
    <property type="match status" value="1"/>
</dbReference>
<dbReference type="Pfam" id="PF00817">
    <property type="entry name" value="IMS"/>
    <property type="match status" value="1"/>
</dbReference>
<dbReference type="Gene3D" id="3.30.1490.100">
    <property type="entry name" value="DNA polymerase, Y-family, little finger domain"/>
    <property type="match status" value="1"/>
</dbReference>
<dbReference type="SUPFAM" id="SSF100879">
    <property type="entry name" value="Lesion bypass DNA polymerase (Y-family), little finger domain"/>
    <property type="match status" value="1"/>
</dbReference>
<evidence type="ECO:0000256" key="9">
    <source>
        <dbReference type="ARBA" id="ARBA00022932"/>
    </source>
</evidence>
<reference evidence="14" key="1">
    <citation type="submission" date="2021-06" db="EMBL/GenBank/DDBJ databases">
        <authorList>
            <person name="Kallberg Y."/>
            <person name="Tangrot J."/>
            <person name="Rosling A."/>
        </authorList>
    </citation>
    <scope>NUCLEOTIDE SEQUENCE</scope>
    <source>
        <strain evidence="14">UK204</strain>
    </source>
</reference>
<dbReference type="GO" id="GO:0005634">
    <property type="term" value="C:nucleus"/>
    <property type="evidence" value="ECO:0007669"/>
    <property type="project" value="TreeGrafter"/>
</dbReference>
<gene>
    <name evidence="14" type="ORF">FCALED_LOCUS218</name>
</gene>
<evidence type="ECO:0000256" key="8">
    <source>
        <dbReference type="ARBA" id="ARBA00022842"/>
    </source>
</evidence>
<evidence type="ECO:0000313" key="15">
    <source>
        <dbReference type="Proteomes" id="UP000789570"/>
    </source>
</evidence>
<dbReference type="CDD" id="cd03586">
    <property type="entry name" value="PolY_Pol_IV_kappa"/>
    <property type="match status" value="1"/>
</dbReference>
<evidence type="ECO:0000256" key="12">
    <source>
        <dbReference type="SAM" id="MobiDB-lite"/>
    </source>
</evidence>
<dbReference type="EC" id="2.7.7.7" evidence="1"/>
<dbReference type="PANTHER" id="PTHR11076">
    <property type="entry name" value="DNA REPAIR POLYMERASE UMUC / TRANSFERASE FAMILY MEMBER"/>
    <property type="match status" value="1"/>
</dbReference>
<dbReference type="EMBL" id="CAJVPQ010000017">
    <property type="protein sequence ID" value="CAG8437217.1"/>
    <property type="molecule type" value="Genomic_DNA"/>
</dbReference>
<evidence type="ECO:0000256" key="5">
    <source>
        <dbReference type="ARBA" id="ARBA00022705"/>
    </source>
</evidence>
<dbReference type="InterPro" id="IPR036775">
    <property type="entry name" value="DNA_pol_Y-fam_lit_finger_sf"/>
</dbReference>
<keyword evidence="10" id="KW-0234">DNA repair</keyword>
<keyword evidence="9" id="KW-0239">DNA-directed DNA polymerase</keyword>